<evidence type="ECO:0000256" key="1">
    <source>
        <dbReference type="ARBA" id="ARBA00004141"/>
    </source>
</evidence>
<name>A0ABP8IIN1_9BURK</name>
<evidence type="ECO:0000256" key="4">
    <source>
        <dbReference type="ARBA" id="ARBA00022847"/>
    </source>
</evidence>
<keyword evidence="4" id="KW-0769">Symport</keyword>
<organism evidence="8 9">
    <name type="scientific">Variovorax defluvii</name>
    <dbReference type="NCBI Taxonomy" id="913761"/>
    <lineage>
        <taxon>Bacteria</taxon>
        <taxon>Pseudomonadati</taxon>
        <taxon>Pseudomonadota</taxon>
        <taxon>Betaproteobacteria</taxon>
        <taxon>Burkholderiales</taxon>
        <taxon>Comamonadaceae</taxon>
        <taxon>Variovorax</taxon>
    </lineage>
</organism>
<evidence type="ECO:0000256" key="2">
    <source>
        <dbReference type="ARBA" id="ARBA00022448"/>
    </source>
</evidence>
<evidence type="ECO:0000256" key="6">
    <source>
        <dbReference type="ARBA" id="ARBA00023136"/>
    </source>
</evidence>
<reference evidence="9" key="1">
    <citation type="journal article" date="2019" name="Int. J. Syst. Evol. Microbiol.">
        <title>The Global Catalogue of Microorganisms (GCM) 10K type strain sequencing project: providing services to taxonomists for standard genome sequencing and annotation.</title>
        <authorList>
            <consortium name="The Broad Institute Genomics Platform"/>
            <consortium name="The Broad Institute Genome Sequencing Center for Infectious Disease"/>
            <person name="Wu L."/>
            <person name="Ma J."/>
        </authorList>
    </citation>
    <scope>NUCLEOTIDE SEQUENCE [LARGE SCALE GENOMIC DNA]</scope>
    <source>
        <strain evidence="9">JCM 17804</strain>
    </source>
</reference>
<evidence type="ECO:0000313" key="8">
    <source>
        <dbReference type="EMBL" id="GAA4359685.1"/>
    </source>
</evidence>
<evidence type="ECO:0000256" key="5">
    <source>
        <dbReference type="ARBA" id="ARBA00022989"/>
    </source>
</evidence>
<protein>
    <submittedName>
        <fullName evidence="8">Nramp family divalent metal transporter</fullName>
    </submittedName>
</protein>
<dbReference type="PANTHER" id="PTHR11706">
    <property type="entry name" value="SOLUTE CARRIER PROTEIN FAMILY 11 MEMBER"/>
    <property type="match status" value="1"/>
</dbReference>
<gene>
    <name evidence="8" type="ORF">GCM10023165_56080</name>
</gene>
<evidence type="ECO:0000256" key="7">
    <source>
        <dbReference type="SAM" id="Phobius"/>
    </source>
</evidence>
<keyword evidence="5 7" id="KW-1133">Transmembrane helix</keyword>
<keyword evidence="2" id="KW-0813">Transport</keyword>
<feature type="transmembrane region" description="Helical" evidence="7">
    <location>
        <begin position="346"/>
        <end position="365"/>
    </location>
</feature>
<keyword evidence="6 7" id="KW-0472">Membrane</keyword>
<feature type="transmembrane region" description="Helical" evidence="7">
    <location>
        <begin position="131"/>
        <end position="150"/>
    </location>
</feature>
<accession>A0ABP8IIN1</accession>
<proteinExistence type="predicted"/>
<feature type="transmembrane region" description="Helical" evidence="7">
    <location>
        <begin position="300"/>
        <end position="326"/>
    </location>
</feature>
<feature type="transmembrane region" description="Helical" evidence="7">
    <location>
        <begin position="371"/>
        <end position="391"/>
    </location>
</feature>
<dbReference type="RefSeq" id="WP_345542145.1">
    <property type="nucleotide sequence ID" value="NZ_BAABGJ010000081.1"/>
</dbReference>
<dbReference type="PANTHER" id="PTHR11706:SF33">
    <property type="entry name" value="NATURAL RESISTANCE-ASSOCIATED MACROPHAGE PROTEIN 2"/>
    <property type="match status" value="1"/>
</dbReference>
<feature type="transmembrane region" description="Helical" evidence="7">
    <location>
        <begin position="157"/>
        <end position="176"/>
    </location>
</feature>
<dbReference type="Proteomes" id="UP001500975">
    <property type="component" value="Unassembled WGS sequence"/>
</dbReference>
<keyword evidence="3 7" id="KW-0812">Transmembrane</keyword>
<dbReference type="EMBL" id="BAABGJ010000081">
    <property type="protein sequence ID" value="GAA4359685.1"/>
    <property type="molecule type" value="Genomic_DNA"/>
</dbReference>
<keyword evidence="9" id="KW-1185">Reference proteome</keyword>
<feature type="transmembrane region" description="Helical" evidence="7">
    <location>
        <begin position="52"/>
        <end position="73"/>
    </location>
</feature>
<feature type="transmembrane region" description="Helical" evidence="7">
    <location>
        <begin position="251"/>
        <end position="273"/>
    </location>
</feature>
<evidence type="ECO:0000313" key="9">
    <source>
        <dbReference type="Proteomes" id="UP001500975"/>
    </source>
</evidence>
<comment type="caution">
    <text evidence="8">The sequence shown here is derived from an EMBL/GenBank/DDBJ whole genome shotgun (WGS) entry which is preliminary data.</text>
</comment>
<dbReference type="InterPro" id="IPR001046">
    <property type="entry name" value="NRAMP_fam"/>
</dbReference>
<feature type="transmembrane region" description="Helical" evidence="7">
    <location>
        <begin position="411"/>
        <end position="431"/>
    </location>
</feature>
<evidence type="ECO:0000256" key="3">
    <source>
        <dbReference type="ARBA" id="ARBA00022692"/>
    </source>
</evidence>
<comment type="subcellular location">
    <subcellularLocation>
        <location evidence="1">Membrane</location>
        <topology evidence="1">Multi-pass membrane protein</topology>
    </subcellularLocation>
</comment>
<dbReference type="Pfam" id="PF01566">
    <property type="entry name" value="Nramp"/>
    <property type="match status" value="1"/>
</dbReference>
<feature type="transmembrane region" description="Helical" evidence="7">
    <location>
        <begin position="94"/>
        <end position="111"/>
    </location>
</feature>
<sequence length="432" mass="45853">MRTPPQTAPGSTDAEVPQRWWSKLGPGLITGAADDDPSGIATYSQAGAQLGYGVGGTLLFTYPLMVGIQLASARIGRVTGRNLVEAFIRFCPRWLVAVLVLLLLIANVINLGADLNAMGDAAAMVLHGHAAWYAIGFGVLSLLLQVFLPYDRYVRVLKWLTLSLFAYVGVVFAVDVDWPAALRGLLLPSFAWNKENVTTVVAILGTTISPYLFFWQAAQEVEEIRRVPDDHPLRVAPEQARRQLRRLRVDTAVGMGFSNLIAFFMITATAATLHAKGHTDIQTTAQAAAALRPLAGDAAFLLFALGVIGTGLLALPVLAGSAADAVASYFHVRRGLNLPLAKARSFYGILAVAMAIGVVIGISGVNPISALYWSAVVNAVISVPVMVAVMIAAGSRKVMGDMPLSRKWKLLGWLATAAMAAASLALLVVSVA</sequence>
<feature type="transmembrane region" description="Helical" evidence="7">
    <location>
        <begin position="196"/>
        <end position="215"/>
    </location>
</feature>